<dbReference type="EMBL" id="JAPDRQ010000018">
    <property type="protein sequence ID" value="KAJ9662033.1"/>
    <property type="molecule type" value="Genomic_DNA"/>
</dbReference>
<comment type="caution">
    <text evidence="1">The sequence shown here is derived from an EMBL/GenBank/DDBJ whole genome shotgun (WGS) entry which is preliminary data.</text>
</comment>
<reference evidence="1" key="1">
    <citation type="submission" date="2022-10" db="EMBL/GenBank/DDBJ databases">
        <title>Culturing micro-colonial fungi from biological soil crusts in the Mojave desert and describing Neophaeococcomyces mojavensis, and introducing the new genera and species Taxawa tesnikishii.</title>
        <authorList>
            <person name="Kurbessoian T."/>
            <person name="Stajich J.E."/>
        </authorList>
    </citation>
    <scope>NUCLEOTIDE SEQUENCE</scope>
    <source>
        <strain evidence="1">JES_112</strain>
    </source>
</reference>
<protein>
    <submittedName>
        <fullName evidence="1">Uncharacterized protein</fullName>
    </submittedName>
</protein>
<name>A0ACC3AGF7_9EURO</name>
<gene>
    <name evidence="1" type="ORF">H2198_001575</name>
</gene>
<evidence type="ECO:0000313" key="1">
    <source>
        <dbReference type="EMBL" id="KAJ9662033.1"/>
    </source>
</evidence>
<dbReference type="Proteomes" id="UP001172386">
    <property type="component" value="Unassembled WGS sequence"/>
</dbReference>
<sequence length="490" mass="55101">MANTNDSDEQVKPLHGIVPKLYTLSTIDQYVPKRWITRMMYFEISDDVSKQEIFSSLKTSLSYIVTMYPQLTGKMCRQPDKPHWVAVQTEEDGFVRFTLKDHTSPSVDEPRLPPYTRLKELGFPMQGLVTIACPDIMHLEVAEGSPIFAVQANFVHGGLLLTTVLNHILVDGGWWTELFKLWSSFCKELPAAPTQLDEHPMDIVERLSTGETKGKSPDVRNWVVGEAAKSTFFVPKVGTPASSIIHPKKLSSNGDEVKAPVGSSLRIWTITAAKQKELKEAAKAWSTMDAIFACLWNRNAVHKNLNGRGLETVYARMPIDMRSRLTPPVDSSYMGNTVAMLVTEARTAKLQGSLSDSLPSTAQKLRDAIKAYTQEDFAVFIGTANSLPVDKALVQPFPSIFDPCILLNDHSKMGIHTFDWGEKLGKVERLRDPMDDVPVRNLSVCQVMPRLSNDNLEIITLFDHEVNDALQHDEEFLHYFQHFSDAQLWI</sequence>
<proteinExistence type="predicted"/>
<evidence type="ECO:0000313" key="2">
    <source>
        <dbReference type="Proteomes" id="UP001172386"/>
    </source>
</evidence>
<organism evidence="1 2">
    <name type="scientific">Neophaeococcomyces mojaviensis</name>
    <dbReference type="NCBI Taxonomy" id="3383035"/>
    <lineage>
        <taxon>Eukaryota</taxon>
        <taxon>Fungi</taxon>
        <taxon>Dikarya</taxon>
        <taxon>Ascomycota</taxon>
        <taxon>Pezizomycotina</taxon>
        <taxon>Eurotiomycetes</taxon>
        <taxon>Chaetothyriomycetidae</taxon>
        <taxon>Chaetothyriales</taxon>
        <taxon>Chaetothyriales incertae sedis</taxon>
        <taxon>Neophaeococcomyces</taxon>
    </lineage>
</organism>
<accession>A0ACC3AGF7</accession>
<keyword evidence="2" id="KW-1185">Reference proteome</keyword>